<comment type="caution">
    <text evidence="1">The sequence shown here is derived from an EMBL/GenBank/DDBJ whole genome shotgun (WGS) entry which is preliminary data.</text>
</comment>
<name>A0A559K089_9BACL</name>
<dbReference type="EMBL" id="VNJI01000057">
    <property type="protein sequence ID" value="TVY05507.1"/>
    <property type="molecule type" value="Genomic_DNA"/>
</dbReference>
<protein>
    <submittedName>
        <fullName evidence="1">N-acetylmuramoyl-L-alanine amidase</fullName>
    </submittedName>
</protein>
<accession>A0A559K089</accession>
<reference evidence="1 2" key="1">
    <citation type="submission" date="2019-07" db="EMBL/GenBank/DDBJ databases">
        <authorList>
            <person name="Kim J."/>
        </authorList>
    </citation>
    <scope>NUCLEOTIDE SEQUENCE [LARGE SCALE GENOMIC DNA]</scope>
    <source>
        <strain evidence="1 2">JC52</strain>
    </source>
</reference>
<dbReference type="Proteomes" id="UP000317036">
    <property type="component" value="Unassembled WGS sequence"/>
</dbReference>
<dbReference type="AlphaFoldDB" id="A0A559K089"/>
<sequence length="46" mass="5279">MLSPDDANKIIRFLSAAYYCTDSEEARKEFNRLANELRKASGQPEE</sequence>
<dbReference type="RefSeq" id="WP_144854001.1">
    <property type="nucleotide sequence ID" value="NZ_VNJI01000057.1"/>
</dbReference>
<evidence type="ECO:0000313" key="2">
    <source>
        <dbReference type="Proteomes" id="UP000317036"/>
    </source>
</evidence>
<dbReference type="OrthoDB" id="9794294at2"/>
<organism evidence="1 2">
    <name type="scientific">Paenibacillus cremeus</name>
    <dbReference type="NCBI Taxonomy" id="2163881"/>
    <lineage>
        <taxon>Bacteria</taxon>
        <taxon>Bacillati</taxon>
        <taxon>Bacillota</taxon>
        <taxon>Bacilli</taxon>
        <taxon>Bacillales</taxon>
        <taxon>Paenibacillaceae</taxon>
        <taxon>Paenibacillus</taxon>
    </lineage>
</organism>
<gene>
    <name evidence="1" type="ORF">FPZ49_29895</name>
</gene>
<keyword evidence="2" id="KW-1185">Reference proteome</keyword>
<evidence type="ECO:0000313" key="1">
    <source>
        <dbReference type="EMBL" id="TVY05507.1"/>
    </source>
</evidence>
<proteinExistence type="predicted"/>